<keyword evidence="2" id="KW-0804">Transcription</keyword>
<dbReference type="InterPro" id="IPR051534">
    <property type="entry name" value="CBASS_pafABC_assoc_protein"/>
</dbReference>
<dbReference type="Gene3D" id="1.10.10.10">
    <property type="entry name" value="Winged helix-like DNA-binding domain superfamily/Winged helix DNA-binding domain"/>
    <property type="match status" value="1"/>
</dbReference>
<dbReference type="EMBL" id="JABMKX010000005">
    <property type="protein sequence ID" value="NQX45879.1"/>
    <property type="molecule type" value="Genomic_DNA"/>
</dbReference>
<evidence type="ECO:0000313" key="5">
    <source>
        <dbReference type="Proteomes" id="UP000711047"/>
    </source>
</evidence>
<dbReference type="InterPro" id="IPR001034">
    <property type="entry name" value="DeoR_HTH"/>
</dbReference>
<dbReference type="PROSITE" id="PS52050">
    <property type="entry name" value="WYL"/>
    <property type="match status" value="1"/>
</dbReference>
<evidence type="ECO:0000259" key="3">
    <source>
        <dbReference type="PROSITE" id="PS51000"/>
    </source>
</evidence>
<dbReference type="InterPro" id="IPR028349">
    <property type="entry name" value="PafC-like"/>
</dbReference>
<evidence type="ECO:0000256" key="1">
    <source>
        <dbReference type="ARBA" id="ARBA00023015"/>
    </source>
</evidence>
<sequence length="311" mass="35714">MQISRLFGIVYYLLEKKETTGKELADRFEVSVRTIYRDIETLSSAGIPVYTNQGKGGGIVILDKFILNKSVLSEKEQDEILLALQNLSAARYPEIETILSRLSSLFKKSDVNWIELDFSPWGSDERNKENFNALKMAIISKHIIIFEYFNTSGVKSLRRVEPIKLIFKDKAWYLKAYCYDKRTYRTFKISRMANIEITEDVFEQGTLVESAAEATDNQFQKNIDIRLKISPAGAYRIYDDFSEKEITKHEDGSFTVIASMPEGDWLSNYFLSYGPIIEAMEPQSLRDAVMSKIEVMMGNLNRKGGPTLRDH</sequence>
<dbReference type="PANTHER" id="PTHR34580:SF1">
    <property type="entry name" value="PROTEIN PAFC"/>
    <property type="match status" value="1"/>
</dbReference>
<organism evidence="4 5">
    <name type="scientific">Paenibacillus tritici</name>
    <dbReference type="NCBI Taxonomy" id="1873425"/>
    <lineage>
        <taxon>Bacteria</taxon>
        <taxon>Bacillati</taxon>
        <taxon>Bacillota</taxon>
        <taxon>Bacilli</taxon>
        <taxon>Bacillales</taxon>
        <taxon>Paenibacillaceae</taxon>
        <taxon>Paenibacillus</taxon>
    </lineage>
</organism>
<proteinExistence type="predicted"/>
<dbReference type="InterPro" id="IPR036390">
    <property type="entry name" value="WH_DNA-bd_sf"/>
</dbReference>
<evidence type="ECO:0000256" key="2">
    <source>
        <dbReference type="ARBA" id="ARBA00023163"/>
    </source>
</evidence>
<dbReference type="Proteomes" id="UP000711047">
    <property type="component" value="Unassembled WGS sequence"/>
</dbReference>
<dbReference type="SUPFAM" id="SSF46785">
    <property type="entry name" value="Winged helix' DNA-binding domain"/>
    <property type="match status" value="1"/>
</dbReference>
<comment type="caution">
    <text evidence="4">The sequence shown here is derived from an EMBL/GenBank/DDBJ whole genome shotgun (WGS) entry which is preliminary data.</text>
</comment>
<accession>A0ABX2DMN2</accession>
<dbReference type="RefSeq" id="WP_173132210.1">
    <property type="nucleotide sequence ID" value="NZ_JABMKX010000005.1"/>
</dbReference>
<dbReference type="PANTHER" id="PTHR34580">
    <property type="match status" value="1"/>
</dbReference>
<keyword evidence="5" id="KW-1185">Reference proteome</keyword>
<evidence type="ECO:0000313" key="4">
    <source>
        <dbReference type="EMBL" id="NQX45879.1"/>
    </source>
</evidence>
<keyword evidence="1" id="KW-0805">Transcription regulation</keyword>
<feature type="domain" description="HTH deoR-type" evidence="3">
    <location>
        <begin position="2"/>
        <end position="60"/>
    </location>
</feature>
<dbReference type="PROSITE" id="PS51000">
    <property type="entry name" value="HTH_DEOR_2"/>
    <property type="match status" value="1"/>
</dbReference>
<protein>
    <submittedName>
        <fullName evidence="4">YafY family transcriptional regulator</fullName>
    </submittedName>
</protein>
<dbReference type="PIRSF" id="PIRSF016838">
    <property type="entry name" value="PafC"/>
    <property type="match status" value="1"/>
</dbReference>
<dbReference type="Pfam" id="PF08279">
    <property type="entry name" value="HTH_11"/>
    <property type="match status" value="1"/>
</dbReference>
<dbReference type="InterPro" id="IPR036388">
    <property type="entry name" value="WH-like_DNA-bd_sf"/>
</dbReference>
<dbReference type="Pfam" id="PF13280">
    <property type="entry name" value="WYL"/>
    <property type="match status" value="1"/>
</dbReference>
<dbReference type="InterPro" id="IPR057727">
    <property type="entry name" value="WCX_dom"/>
</dbReference>
<dbReference type="InterPro" id="IPR013196">
    <property type="entry name" value="HTH_11"/>
</dbReference>
<dbReference type="Pfam" id="PF25583">
    <property type="entry name" value="WCX"/>
    <property type="match status" value="1"/>
</dbReference>
<name>A0ABX2DMN2_9BACL</name>
<dbReference type="InterPro" id="IPR026881">
    <property type="entry name" value="WYL_dom"/>
</dbReference>
<reference evidence="4 5" key="1">
    <citation type="submission" date="2020-05" db="EMBL/GenBank/DDBJ databases">
        <title>Paenibacillus glebae, sp. nov., Paenibacillus humi sp. nov., Paenibacillus pedi sp. nov., Paenibacillus terrestris sp. nov. and Paenibacillus terricola sp. nov., isolated from a forest top soil sample.</title>
        <authorList>
            <person name="Qi S."/>
            <person name="Carlier A."/>
            <person name="Cnockaert M."/>
            <person name="Vandamme P."/>
        </authorList>
    </citation>
    <scope>NUCLEOTIDE SEQUENCE [LARGE SCALE GENOMIC DNA]</scope>
    <source>
        <strain evidence="4 5">LMG 29502</strain>
    </source>
</reference>
<gene>
    <name evidence="4" type="ORF">HQN87_11100</name>
</gene>